<dbReference type="Gene3D" id="3.30.750.170">
    <property type="match status" value="1"/>
</dbReference>
<dbReference type="PROSITE" id="PS51257">
    <property type="entry name" value="PROKAR_LIPOPROTEIN"/>
    <property type="match status" value="1"/>
</dbReference>
<dbReference type="InterPro" id="IPR005151">
    <property type="entry name" value="Tail-specific_protease"/>
</dbReference>
<evidence type="ECO:0000259" key="2">
    <source>
        <dbReference type="SMART" id="SM00245"/>
    </source>
</evidence>
<dbReference type="PANTHER" id="PTHR32060:SF30">
    <property type="entry name" value="CARBOXY-TERMINAL PROCESSING PROTEASE CTPA"/>
    <property type="match status" value="1"/>
</dbReference>
<dbReference type="SUPFAM" id="SSF50156">
    <property type="entry name" value="PDZ domain-like"/>
    <property type="match status" value="1"/>
</dbReference>
<name>A0A5C6TSI3_9SPHN</name>
<evidence type="ECO:0000313" key="3">
    <source>
        <dbReference type="EMBL" id="TXC62981.1"/>
    </source>
</evidence>
<dbReference type="InterPro" id="IPR036034">
    <property type="entry name" value="PDZ_sf"/>
</dbReference>
<dbReference type="EMBL" id="VOQQ01000001">
    <property type="protein sequence ID" value="TXC62981.1"/>
    <property type="molecule type" value="Genomic_DNA"/>
</dbReference>
<comment type="caution">
    <text evidence="3">The sequence shown here is derived from an EMBL/GenBank/DDBJ whole genome shotgun (WGS) entry which is preliminary data.</text>
</comment>
<dbReference type="Pfam" id="PF18294">
    <property type="entry name" value="Pept_S41_N"/>
    <property type="match status" value="1"/>
</dbReference>
<feature type="domain" description="Tail specific protease" evidence="2">
    <location>
        <begin position="205"/>
        <end position="411"/>
    </location>
</feature>
<feature type="compositionally biased region" description="Low complexity" evidence="1">
    <location>
        <begin position="29"/>
        <end position="46"/>
    </location>
</feature>
<dbReference type="CDD" id="cd07561">
    <property type="entry name" value="Peptidase_S41_CPP_like"/>
    <property type="match status" value="1"/>
</dbReference>
<dbReference type="Gene3D" id="2.30.42.10">
    <property type="match status" value="1"/>
</dbReference>
<reference evidence="3 4" key="1">
    <citation type="journal article" date="2015" name="J. Microbiol.">
        <title>Sphingosinicella ginsenosidimutans sp. nov., with ginsenoside converting activity.</title>
        <authorList>
            <person name="Kim J.K."/>
            <person name="Kang M.S."/>
            <person name="Park S.C."/>
            <person name="Kim K.M."/>
            <person name="Choi K."/>
            <person name="Yoon M.H."/>
            <person name="Im W.T."/>
        </authorList>
    </citation>
    <scope>NUCLEOTIDE SEQUENCE [LARGE SCALE GENOMIC DNA]</scope>
    <source>
        <strain evidence="3 4">BS-11</strain>
    </source>
</reference>
<dbReference type="SUPFAM" id="SSF52096">
    <property type="entry name" value="ClpP/crotonase"/>
    <property type="match status" value="1"/>
</dbReference>
<dbReference type="PANTHER" id="PTHR32060">
    <property type="entry name" value="TAIL-SPECIFIC PROTEASE"/>
    <property type="match status" value="1"/>
</dbReference>
<dbReference type="AlphaFoldDB" id="A0A5C6TSI3"/>
<dbReference type="GO" id="GO:0007165">
    <property type="term" value="P:signal transduction"/>
    <property type="evidence" value="ECO:0007669"/>
    <property type="project" value="TreeGrafter"/>
</dbReference>
<dbReference type="GO" id="GO:0006508">
    <property type="term" value="P:proteolysis"/>
    <property type="evidence" value="ECO:0007669"/>
    <property type="project" value="InterPro"/>
</dbReference>
<organism evidence="3 4">
    <name type="scientific">Allosphingosinicella ginsenosidimutans</name>
    <dbReference type="NCBI Taxonomy" id="1176539"/>
    <lineage>
        <taxon>Bacteria</taxon>
        <taxon>Pseudomonadati</taxon>
        <taxon>Pseudomonadota</taxon>
        <taxon>Alphaproteobacteria</taxon>
        <taxon>Sphingomonadales</taxon>
        <taxon>Sphingomonadaceae</taxon>
        <taxon>Allosphingosinicella</taxon>
    </lineage>
</organism>
<sequence>MRKPSPFVLGLSAFLAACGGGGSGGGFSGSTPPGAGNGGTPPSTGTCALRSRQQWALAQLREWYLFPETLPANLDPAGYSTLEDYVDALTANARSQGKDRFFTYVTSRSAEDAFNNQGASAGFGIQLGFDSAANRVFVIDAYEGAPALAAGIDRGTEILAVGTSSGNLQNVSTLLASGGSQAFIDALGPSTAGTTRVLRVNDAANGTREVTITKADYSLQPVSPRFGAQIINDNGHRVGYVNLRTFISTADQQLSAAFASFRAQGITEIIVDLRYNGGGLIDTADHFGDLLGGNRASTDVFETMAFRPEKSSYNTTHFFRAQPQSVSPTRIAFIGTGGTASASELVINGMVPFLHANAALIGTNTYGKPVGQIAIDQTECDDRFRIIAFSLQNAAHNGNYFNGLASTVEASCRASDDIGHQMGDPAEASTRQALDFVEGRGTCTPITAATTQGLRQTQAPRELIMPRRPSAAQFQVPGMF</sequence>
<protein>
    <submittedName>
        <fullName evidence="3">Peptidase S41</fullName>
    </submittedName>
</protein>
<dbReference type="OrthoDB" id="7168509at2"/>
<gene>
    <name evidence="3" type="ORF">FRZ32_04430</name>
</gene>
<proteinExistence type="predicted"/>
<evidence type="ECO:0000256" key="1">
    <source>
        <dbReference type="SAM" id="MobiDB-lite"/>
    </source>
</evidence>
<dbReference type="SMART" id="SM00245">
    <property type="entry name" value="TSPc"/>
    <property type="match status" value="1"/>
</dbReference>
<keyword evidence="4" id="KW-1185">Reference proteome</keyword>
<dbReference type="Proteomes" id="UP000321249">
    <property type="component" value="Unassembled WGS sequence"/>
</dbReference>
<dbReference type="InterPro" id="IPR029045">
    <property type="entry name" value="ClpP/crotonase-like_dom_sf"/>
</dbReference>
<dbReference type="InterPro" id="IPR041613">
    <property type="entry name" value="Pept_S41_N"/>
</dbReference>
<dbReference type="GO" id="GO:0004175">
    <property type="term" value="F:endopeptidase activity"/>
    <property type="evidence" value="ECO:0007669"/>
    <property type="project" value="TreeGrafter"/>
</dbReference>
<evidence type="ECO:0000313" key="4">
    <source>
        <dbReference type="Proteomes" id="UP000321249"/>
    </source>
</evidence>
<dbReference type="RefSeq" id="WP_147042382.1">
    <property type="nucleotide sequence ID" value="NZ_BAABIR010000002.1"/>
</dbReference>
<accession>A0A5C6TSI3</accession>
<feature type="region of interest" description="Disordered" evidence="1">
    <location>
        <begin position="27"/>
        <end position="46"/>
    </location>
</feature>
<dbReference type="GO" id="GO:0030288">
    <property type="term" value="C:outer membrane-bounded periplasmic space"/>
    <property type="evidence" value="ECO:0007669"/>
    <property type="project" value="TreeGrafter"/>
</dbReference>
<dbReference type="Gene3D" id="3.90.226.10">
    <property type="entry name" value="2-enoyl-CoA Hydratase, Chain A, domain 1"/>
    <property type="match status" value="1"/>
</dbReference>
<dbReference type="GO" id="GO:0008236">
    <property type="term" value="F:serine-type peptidase activity"/>
    <property type="evidence" value="ECO:0007669"/>
    <property type="project" value="InterPro"/>
</dbReference>
<dbReference type="Pfam" id="PF03572">
    <property type="entry name" value="Peptidase_S41"/>
    <property type="match status" value="1"/>
</dbReference>